<protein>
    <submittedName>
        <fullName evidence="2">Uncharacterized protein</fullName>
    </submittedName>
</protein>
<evidence type="ECO:0000313" key="1">
    <source>
        <dbReference type="Proteomes" id="UP000887565"/>
    </source>
</evidence>
<accession>A0A915I3Y2</accession>
<organism evidence="1 2">
    <name type="scientific">Romanomermis culicivorax</name>
    <name type="common">Nematode worm</name>
    <dbReference type="NCBI Taxonomy" id="13658"/>
    <lineage>
        <taxon>Eukaryota</taxon>
        <taxon>Metazoa</taxon>
        <taxon>Ecdysozoa</taxon>
        <taxon>Nematoda</taxon>
        <taxon>Enoplea</taxon>
        <taxon>Dorylaimia</taxon>
        <taxon>Mermithida</taxon>
        <taxon>Mermithoidea</taxon>
        <taxon>Mermithidae</taxon>
        <taxon>Romanomermis</taxon>
    </lineage>
</organism>
<name>A0A915I3Y2_ROMCU</name>
<keyword evidence="1" id="KW-1185">Reference proteome</keyword>
<dbReference type="WBParaSite" id="nRc.2.0.1.t08134-RA">
    <property type="protein sequence ID" value="nRc.2.0.1.t08134-RA"/>
    <property type="gene ID" value="nRc.2.0.1.g08134"/>
</dbReference>
<sequence length="61" mass="6936">MAVERLWQSWRRRFLIGLVYKDWAIRGSNFGSSCIEDTAGFGNGIGQLLNICKTFHLLSDS</sequence>
<evidence type="ECO:0000313" key="2">
    <source>
        <dbReference type="WBParaSite" id="nRc.2.0.1.t08134-RA"/>
    </source>
</evidence>
<reference evidence="2" key="1">
    <citation type="submission" date="2022-11" db="UniProtKB">
        <authorList>
            <consortium name="WormBaseParasite"/>
        </authorList>
    </citation>
    <scope>IDENTIFICATION</scope>
</reference>
<dbReference type="AlphaFoldDB" id="A0A915I3Y2"/>
<dbReference type="Proteomes" id="UP000887565">
    <property type="component" value="Unplaced"/>
</dbReference>
<proteinExistence type="predicted"/>